<dbReference type="SUPFAM" id="SSF53474">
    <property type="entry name" value="alpha/beta-Hydrolases"/>
    <property type="match status" value="1"/>
</dbReference>
<feature type="domain" description="Dipeptidylpeptidase IV N-terminal" evidence="3">
    <location>
        <begin position="148"/>
        <end position="408"/>
    </location>
</feature>
<dbReference type="InterPro" id="IPR050278">
    <property type="entry name" value="Serine_Prot_S9B/DPPIV"/>
</dbReference>
<evidence type="ECO:0000259" key="3">
    <source>
        <dbReference type="Pfam" id="PF00930"/>
    </source>
</evidence>
<dbReference type="GO" id="GO:0004252">
    <property type="term" value="F:serine-type endopeptidase activity"/>
    <property type="evidence" value="ECO:0007669"/>
    <property type="project" value="InterPro"/>
</dbReference>
<reference evidence="4" key="1">
    <citation type="submission" date="2018-05" db="EMBL/GenBank/DDBJ databases">
        <authorList>
            <person name="Lanie J.A."/>
            <person name="Ng W.-L."/>
            <person name="Kazmierczak K.M."/>
            <person name="Andrzejewski T.M."/>
            <person name="Davidsen T.M."/>
            <person name="Wayne K.J."/>
            <person name="Tettelin H."/>
            <person name="Glass J.I."/>
            <person name="Rusch D."/>
            <person name="Podicherti R."/>
            <person name="Tsui H.-C.T."/>
            <person name="Winkler M.E."/>
        </authorList>
    </citation>
    <scope>NUCLEOTIDE SEQUENCE</scope>
</reference>
<feature type="domain" description="Peptidase S9 prolyl oligopeptidase catalytic" evidence="2">
    <location>
        <begin position="498"/>
        <end position="697"/>
    </location>
</feature>
<dbReference type="PANTHER" id="PTHR11731">
    <property type="entry name" value="PROTEASE FAMILY S9B,C DIPEPTIDYL-PEPTIDASE IV-RELATED"/>
    <property type="match status" value="1"/>
</dbReference>
<dbReference type="EMBL" id="UINC01029976">
    <property type="protein sequence ID" value="SVB13621.1"/>
    <property type="molecule type" value="Genomic_DNA"/>
</dbReference>
<dbReference type="GO" id="GO:0006508">
    <property type="term" value="P:proteolysis"/>
    <property type="evidence" value="ECO:0007669"/>
    <property type="project" value="InterPro"/>
</dbReference>
<dbReference type="InterPro" id="IPR001375">
    <property type="entry name" value="Peptidase_S9_cat"/>
</dbReference>
<dbReference type="InterPro" id="IPR029058">
    <property type="entry name" value="AB_hydrolase_fold"/>
</dbReference>
<evidence type="ECO:0008006" key="5">
    <source>
        <dbReference type="Google" id="ProtNLM"/>
    </source>
</evidence>
<feature type="region of interest" description="Disordered" evidence="1">
    <location>
        <begin position="1"/>
        <end position="32"/>
    </location>
</feature>
<organism evidence="4">
    <name type="scientific">marine metagenome</name>
    <dbReference type="NCBI Taxonomy" id="408172"/>
    <lineage>
        <taxon>unclassified sequences</taxon>
        <taxon>metagenomes</taxon>
        <taxon>ecological metagenomes</taxon>
    </lineage>
</organism>
<dbReference type="Gene3D" id="3.40.50.1820">
    <property type="entry name" value="alpha/beta hydrolase"/>
    <property type="match status" value="1"/>
</dbReference>
<gene>
    <name evidence="4" type="ORF">METZ01_LOCUS166475</name>
</gene>
<sequence length="703" mass="81305">SQDEERDEVGNRTEEEQDQEGQNDSDGIKASKKRVFHFEYDVTTRTLRQLENWEGPDNHPAWASVSPDGNTVVFARNHNLYAMTGEAYQQILEARRGKDEDEANEAEEGVEVNETQLSTDGEEHYSYADRDRGDTDTEKAKNREKRKHASISWAHDSRYFAIVRLDQRQTGDLWVIHSVGNRRPELETYKYDMAGEEKVAQREIRIYDLELKRMITVGADRFKDQQVGIWNDRRFEYPDSDEPERDLWLSDASNELHFWRQSRDRHKVEVCVADTVTGEVRVLFEEELNTYVETQPLERLASGDLLWWSERDGWAHLYRYGQDGMPKRQLTEGAWSVRRIVGIDDAAGVAYVMANAREPEEDPYYQHLYRVNLDGTGVELLNPGNFDHRVYIGESNRFFVDNYSRVNTRPSTALVSVDGKRVLDLEEADFSQLMAAGYEFPEPYSVKADDRITDLYGVMYKPFDFDPTKKYPIIEYVYPGPQTESVSKSFSTNRYETALSQFGFIVVTVGNRGGHPARSKWYHNYGYGNLRDYGLADKKVAIEQLVDRHEFIDQDRVGIYGHSGGGFMSTAAMLVYPDLFKVAVSSSGNHNNDVYNSFWSEKHHGIKEVLSEDGEVSFEYDIDKNSDLAQNLQGHLLLTTGDIDNNVHPVGTLRMAEALIRANKRFDFFMFPGQRHSYGDMGDYWFWLRAEYFVEHLLGDLHW</sequence>
<dbReference type="AlphaFoldDB" id="A0A382BJB2"/>
<name>A0A382BJB2_9ZZZZ</name>
<accession>A0A382BJB2</accession>
<feature type="region of interest" description="Disordered" evidence="1">
    <location>
        <begin position="94"/>
        <end position="148"/>
    </location>
</feature>
<protein>
    <recommendedName>
        <fullName evidence="5">Peptidase S9 prolyl oligopeptidase catalytic domain-containing protein</fullName>
    </recommendedName>
</protein>
<dbReference type="Pfam" id="PF00326">
    <property type="entry name" value="Peptidase_S9"/>
    <property type="match status" value="1"/>
</dbReference>
<dbReference type="InterPro" id="IPR002469">
    <property type="entry name" value="Peptidase_S9B_N"/>
</dbReference>
<evidence type="ECO:0000256" key="1">
    <source>
        <dbReference type="SAM" id="MobiDB-lite"/>
    </source>
</evidence>
<dbReference type="PRINTS" id="PR00862">
    <property type="entry name" value="PROLIGOPTASE"/>
</dbReference>
<feature type="compositionally biased region" description="Basic and acidic residues" evidence="1">
    <location>
        <begin position="121"/>
        <end position="141"/>
    </location>
</feature>
<dbReference type="SUPFAM" id="SSF82171">
    <property type="entry name" value="DPP6 N-terminal domain-like"/>
    <property type="match status" value="1"/>
</dbReference>
<dbReference type="InterPro" id="IPR002470">
    <property type="entry name" value="Peptidase_S9A"/>
</dbReference>
<feature type="non-terminal residue" evidence="4">
    <location>
        <position position="703"/>
    </location>
</feature>
<feature type="compositionally biased region" description="Acidic residues" evidence="1">
    <location>
        <begin position="100"/>
        <end position="111"/>
    </location>
</feature>
<feature type="non-terminal residue" evidence="4">
    <location>
        <position position="1"/>
    </location>
</feature>
<dbReference type="Pfam" id="PF00930">
    <property type="entry name" value="DPPIV_N"/>
    <property type="match status" value="1"/>
</dbReference>
<dbReference type="Gene3D" id="2.140.10.30">
    <property type="entry name" value="Dipeptidylpeptidase IV, N-terminal domain"/>
    <property type="match status" value="1"/>
</dbReference>
<proteinExistence type="predicted"/>
<evidence type="ECO:0000259" key="2">
    <source>
        <dbReference type="Pfam" id="PF00326"/>
    </source>
</evidence>
<evidence type="ECO:0000313" key="4">
    <source>
        <dbReference type="EMBL" id="SVB13621.1"/>
    </source>
</evidence>